<name>G0N575_CAEBE</name>
<dbReference type="FunCoup" id="G0N575">
    <property type="interactions" value="34"/>
</dbReference>
<feature type="domain" description="VWFA" evidence="3">
    <location>
        <begin position="392"/>
        <end position="566"/>
    </location>
</feature>
<feature type="compositionally biased region" description="Polar residues" evidence="1">
    <location>
        <begin position="73"/>
        <end position="95"/>
    </location>
</feature>
<feature type="compositionally biased region" description="Low complexity" evidence="1">
    <location>
        <begin position="107"/>
        <end position="116"/>
    </location>
</feature>
<gene>
    <name evidence="4" type="ORF">CAEBREN_04254</name>
</gene>
<evidence type="ECO:0000313" key="5">
    <source>
        <dbReference type="Proteomes" id="UP000008068"/>
    </source>
</evidence>
<dbReference type="PANTHER" id="PTHR24020">
    <property type="entry name" value="COLLAGEN ALPHA"/>
    <property type="match status" value="1"/>
</dbReference>
<dbReference type="SUPFAM" id="SSF53300">
    <property type="entry name" value="vWA-like"/>
    <property type="match status" value="2"/>
</dbReference>
<evidence type="ECO:0000256" key="2">
    <source>
        <dbReference type="SAM" id="SignalP"/>
    </source>
</evidence>
<reference evidence="5" key="1">
    <citation type="submission" date="2011-07" db="EMBL/GenBank/DDBJ databases">
        <authorList>
            <consortium name="Caenorhabditis brenneri Sequencing and Analysis Consortium"/>
            <person name="Wilson R.K."/>
        </authorList>
    </citation>
    <scope>NUCLEOTIDE SEQUENCE [LARGE SCALE GENOMIC DNA]</scope>
    <source>
        <strain evidence="5">PB2801</strain>
    </source>
</reference>
<keyword evidence="5" id="KW-1185">Reference proteome</keyword>
<feature type="compositionally biased region" description="Acidic residues" evidence="1">
    <location>
        <begin position="117"/>
        <end position="126"/>
    </location>
</feature>
<sequence length="568" mass="62233">MNGYIILLLCLTGQTWCQYPPEDADNMLPYNPPGQMPPMPPTDPPGSDSELLYGTTPSPQSPSTGLRAPPMPTWTQETDDNSSGQQSIEVSQNNDGSGEGSAEKEGSALGAASGENSGEESLEDSFDASGEGAQDELPQIMLAMDEEAAVLGVNCPADVMFIIDATSSVREVFQESIDYVEKVIEGLDIQPTVDHVGAILFSSEKKQRVKIRLGEHKDSGSLMNAIDKLPFFAGITSTGHALEFASKHTDGRRDNLTLNFVVITDGWANDDLESGASTLREIPNSNVFAVAVGETYLKKGLESIAANSDNVLIGSMSYGTLVKKIKNCEARKQAVIRRKENPDETELVHPGEFLSDRFQQRKKIDQNVVGKTDEDVVVGAKEQIPVKECRFDVGIIFDSSGSLEKNFQKQLSFASQLVDQLPISENSTRVAIVQFAGKTKMRVLVDFVQNKSSAEIKKIIEKSPFYSGTTFTNQALMRMSDLFKKSKRDNRKMNLLLFTDGYSAEDTKEGIHALKNQGVTIYTVGISTDKETGLNMKELHSMAATPEHCYNASNFPELLKRFPSTQYC</sequence>
<dbReference type="AlphaFoldDB" id="G0N575"/>
<dbReference type="InterPro" id="IPR050525">
    <property type="entry name" value="ECM_Assembly_Org"/>
</dbReference>
<dbReference type="STRING" id="135651.G0N575"/>
<dbReference type="InterPro" id="IPR002035">
    <property type="entry name" value="VWF_A"/>
</dbReference>
<feature type="chain" id="PRO_5003404248" description="VWFA domain-containing protein" evidence="2">
    <location>
        <begin position="18"/>
        <end position="568"/>
    </location>
</feature>
<proteinExistence type="predicted"/>
<dbReference type="InParanoid" id="G0N575"/>
<dbReference type="Proteomes" id="UP000008068">
    <property type="component" value="Unassembled WGS sequence"/>
</dbReference>
<dbReference type="InterPro" id="IPR036465">
    <property type="entry name" value="vWFA_dom_sf"/>
</dbReference>
<feature type="signal peptide" evidence="2">
    <location>
        <begin position="1"/>
        <end position="17"/>
    </location>
</feature>
<dbReference type="Pfam" id="PF00092">
    <property type="entry name" value="VWA"/>
    <property type="match status" value="2"/>
</dbReference>
<dbReference type="Gene3D" id="3.40.50.410">
    <property type="entry name" value="von Willebrand factor, type A domain"/>
    <property type="match status" value="2"/>
</dbReference>
<dbReference type="eggNOG" id="KOG1216">
    <property type="taxonomic scope" value="Eukaryota"/>
</dbReference>
<organism evidence="5">
    <name type="scientific">Caenorhabditis brenneri</name>
    <name type="common">Nematode worm</name>
    <dbReference type="NCBI Taxonomy" id="135651"/>
    <lineage>
        <taxon>Eukaryota</taxon>
        <taxon>Metazoa</taxon>
        <taxon>Ecdysozoa</taxon>
        <taxon>Nematoda</taxon>
        <taxon>Chromadorea</taxon>
        <taxon>Rhabditida</taxon>
        <taxon>Rhabditina</taxon>
        <taxon>Rhabditomorpha</taxon>
        <taxon>Rhabditoidea</taxon>
        <taxon>Rhabditidae</taxon>
        <taxon>Peloderinae</taxon>
        <taxon>Caenorhabditis</taxon>
    </lineage>
</organism>
<dbReference type="SMART" id="SM00327">
    <property type="entry name" value="VWA"/>
    <property type="match status" value="2"/>
</dbReference>
<dbReference type="PANTHER" id="PTHR24020:SF84">
    <property type="entry name" value="VWFA DOMAIN-CONTAINING PROTEIN"/>
    <property type="match status" value="1"/>
</dbReference>
<accession>G0N575</accession>
<dbReference type="PROSITE" id="PS50234">
    <property type="entry name" value="VWFA"/>
    <property type="match status" value="2"/>
</dbReference>
<evidence type="ECO:0000313" key="4">
    <source>
        <dbReference type="EMBL" id="EGT53052.1"/>
    </source>
</evidence>
<keyword evidence="2" id="KW-0732">Signal</keyword>
<dbReference type="EMBL" id="GL379839">
    <property type="protein sequence ID" value="EGT53052.1"/>
    <property type="molecule type" value="Genomic_DNA"/>
</dbReference>
<feature type="region of interest" description="Disordered" evidence="1">
    <location>
        <begin position="27"/>
        <end position="131"/>
    </location>
</feature>
<dbReference type="OrthoDB" id="6132182at2759"/>
<dbReference type="HOGENOM" id="CLU_481660_0_0_1"/>
<protein>
    <recommendedName>
        <fullName evidence="3">VWFA domain-containing protein</fullName>
    </recommendedName>
</protein>
<evidence type="ECO:0000256" key="1">
    <source>
        <dbReference type="SAM" id="MobiDB-lite"/>
    </source>
</evidence>
<feature type="domain" description="VWFA" evidence="3">
    <location>
        <begin position="158"/>
        <end position="318"/>
    </location>
</feature>
<evidence type="ECO:0000259" key="3">
    <source>
        <dbReference type="PROSITE" id="PS50234"/>
    </source>
</evidence>
<feature type="compositionally biased region" description="Pro residues" evidence="1">
    <location>
        <begin position="30"/>
        <end position="44"/>
    </location>
</feature>
<dbReference type="CDD" id="cd01450">
    <property type="entry name" value="vWFA_subfamily_ECM"/>
    <property type="match status" value="1"/>
</dbReference>
<dbReference type="OMA" id="TICECWN"/>
<feature type="compositionally biased region" description="Polar residues" evidence="1">
    <location>
        <begin position="55"/>
        <end position="64"/>
    </location>
</feature>